<reference evidence="5" key="1">
    <citation type="submission" date="2022-08" db="EMBL/GenBank/DDBJ databases">
        <title>Nisaea acidiphila sp. nov., isolated from a marine algal debris and emended description of the genus Nisaea Urios et al. 2008.</title>
        <authorList>
            <person name="Kwon K."/>
        </authorList>
    </citation>
    <scope>NUCLEOTIDE SEQUENCE</scope>
    <source>
        <strain evidence="5">MEBiC11861</strain>
    </source>
</reference>
<dbReference type="InterPro" id="IPR036390">
    <property type="entry name" value="WH_DNA-bd_sf"/>
</dbReference>
<dbReference type="Pfam" id="PF07729">
    <property type="entry name" value="FCD"/>
    <property type="match status" value="1"/>
</dbReference>
<dbReference type="SMART" id="SM00345">
    <property type="entry name" value="HTH_GNTR"/>
    <property type="match status" value="1"/>
</dbReference>
<evidence type="ECO:0000259" key="4">
    <source>
        <dbReference type="PROSITE" id="PS50949"/>
    </source>
</evidence>
<proteinExistence type="predicted"/>
<dbReference type="AlphaFoldDB" id="A0A9J7AXL3"/>
<dbReference type="KEGG" id="naci:NUH88_00340"/>
<dbReference type="Pfam" id="PF00392">
    <property type="entry name" value="GntR"/>
    <property type="match status" value="1"/>
</dbReference>
<dbReference type="PRINTS" id="PR00035">
    <property type="entry name" value="HTHGNTR"/>
</dbReference>
<dbReference type="SUPFAM" id="SSF48008">
    <property type="entry name" value="GntR ligand-binding domain-like"/>
    <property type="match status" value="1"/>
</dbReference>
<keyword evidence="1" id="KW-0805">Transcription regulation</keyword>
<sequence length="240" mass="25859">MIEKSSSPPGGGNLTQQTTEALRAKIASGPMKTGDRLPTEKELEAEFGVSRTVIREAIAVLKADGLVEPRRGAGIFVRDPAGTRGNKLPSFAPSDVHEALDLLELRMAVEIEAAGLAATRRTLSQDARIRECLTQFEHAIEAGASAVEKDAAFHLAIAQGTNNSLFTSFLEALGSNAIPRSRLSEEDRARLIDKSYLERVNKEHRAIVEAISAGDADAARIAMRDHLSGSITRYRKSLSA</sequence>
<keyword evidence="6" id="KW-1185">Reference proteome</keyword>
<dbReference type="Gene3D" id="1.20.120.530">
    <property type="entry name" value="GntR ligand-binding domain-like"/>
    <property type="match status" value="1"/>
</dbReference>
<dbReference type="GO" id="GO:0003700">
    <property type="term" value="F:DNA-binding transcription factor activity"/>
    <property type="evidence" value="ECO:0007669"/>
    <property type="project" value="InterPro"/>
</dbReference>
<dbReference type="GO" id="GO:0003677">
    <property type="term" value="F:DNA binding"/>
    <property type="evidence" value="ECO:0007669"/>
    <property type="project" value="UniProtKB-KW"/>
</dbReference>
<evidence type="ECO:0000313" key="5">
    <source>
        <dbReference type="EMBL" id="UUX50157.1"/>
    </source>
</evidence>
<dbReference type="SMART" id="SM00895">
    <property type="entry name" value="FCD"/>
    <property type="match status" value="1"/>
</dbReference>
<protein>
    <submittedName>
        <fullName evidence="5">FadR family transcriptional regulator</fullName>
    </submittedName>
</protein>
<feature type="domain" description="HTH gntR-type" evidence="4">
    <location>
        <begin position="12"/>
        <end position="80"/>
    </location>
</feature>
<dbReference type="PANTHER" id="PTHR43537">
    <property type="entry name" value="TRANSCRIPTIONAL REGULATOR, GNTR FAMILY"/>
    <property type="match status" value="1"/>
</dbReference>
<dbReference type="Proteomes" id="UP001060336">
    <property type="component" value="Chromosome"/>
</dbReference>
<evidence type="ECO:0000313" key="6">
    <source>
        <dbReference type="Proteomes" id="UP001060336"/>
    </source>
</evidence>
<dbReference type="CDD" id="cd07377">
    <property type="entry name" value="WHTH_GntR"/>
    <property type="match status" value="1"/>
</dbReference>
<evidence type="ECO:0000256" key="2">
    <source>
        <dbReference type="ARBA" id="ARBA00023125"/>
    </source>
</evidence>
<evidence type="ECO:0000256" key="1">
    <source>
        <dbReference type="ARBA" id="ARBA00023015"/>
    </source>
</evidence>
<keyword evidence="2" id="KW-0238">DNA-binding</keyword>
<dbReference type="InterPro" id="IPR000524">
    <property type="entry name" value="Tscrpt_reg_HTH_GntR"/>
</dbReference>
<evidence type="ECO:0000256" key="3">
    <source>
        <dbReference type="ARBA" id="ARBA00023163"/>
    </source>
</evidence>
<dbReference type="InterPro" id="IPR008920">
    <property type="entry name" value="TF_FadR/GntR_C"/>
</dbReference>
<organism evidence="5 6">
    <name type="scientific">Nisaea acidiphila</name>
    <dbReference type="NCBI Taxonomy" id="1862145"/>
    <lineage>
        <taxon>Bacteria</taxon>
        <taxon>Pseudomonadati</taxon>
        <taxon>Pseudomonadota</taxon>
        <taxon>Alphaproteobacteria</taxon>
        <taxon>Rhodospirillales</taxon>
        <taxon>Thalassobaculaceae</taxon>
        <taxon>Nisaea</taxon>
    </lineage>
</organism>
<name>A0A9J7AXL3_9PROT</name>
<dbReference type="RefSeq" id="WP_257769222.1">
    <property type="nucleotide sequence ID" value="NZ_CP102480.1"/>
</dbReference>
<dbReference type="InterPro" id="IPR011711">
    <property type="entry name" value="GntR_C"/>
</dbReference>
<dbReference type="PROSITE" id="PS50949">
    <property type="entry name" value="HTH_GNTR"/>
    <property type="match status" value="1"/>
</dbReference>
<dbReference type="EMBL" id="CP102480">
    <property type="protein sequence ID" value="UUX50157.1"/>
    <property type="molecule type" value="Genomic_DNA"/>
</dbReference>
<dbReference type="InterPro" id="IPR036388">
    <property type="entry name" value="WH-like_DNA-bd_sf"/>
</dbReference>
<dbReference type="Gene3D" id="1.10.10.10">
    <property type="entry name" value="Winged helix-like DNA-binding domain superfamily/Winged helix DNA-binding domain"/>
    <property type="match status" value="1"/>
</dbReference>
<dbReference type="SUPFAM" id="SSF46785">
    <property type="entry name" value="Winged helix' DNA-binding domain"/>
    <property type="match status" value="1"/>
</dbReference>
<keyword evidence="3" id="KW-0804">Transcription</keyword>
<accession>A0A9J7AXL3</accession>
<gene>
    <name evidence="5" type="ORF">NUH88_00340</name>
</gene>
<dbReference type="PANTHER" id="PTHR43537:SF5">
    <property type="entry name" value="UXU OPERON TRANSCRIPTIONAL REGULATOR"/>
    <property type="match status" value="1"/>
</dbReference>